<protein>
    <submittedName>
        <fullName evidence="10">TonB-dependent receptor</fullName>
    </submittedName>
</protein>
<proteinExistence type="inferred from homology"/>
<dbReference type="InterPro" id="IPR012910">
    <property type="entry name" value="Plug_dom"/>
</dbReference>
<keyword evidence="3 7" id="KW-1134">Transmembrane beta strand</keyword>
<evidence type="ECO:0000256" key="6">
    <source>
        <dbReference type="ARBA" id="ARBA00023237"/>
    </source>
</evidence>
<dbReference type="PROSITE" id="PS52016">
    <property type="entry name" value="TONB_DEPENDENT_REC_3"/>
    <property type="match status" value="1"/>
</dbReference>
<dbReference type="NCBIfam" id="TIGR04056">
    <property type="entry name" value="OMP_RagA_SusC"/>
    <property type="match status" value="1"/>
</dbReference>
<evidence type="ECO:0000256" key="5">
    <source>
        <dbReference type="ARBA" id="ARBA00023136"/>
    </source>
</evidence>
<dbReference type="Pfam" id="PF07715">
    <property type="entry name" value="Plug"/>
    <property type="match status" value="1"/>
</dbReference>
<feature type="signal peptide" evidence="8">
    <location>
        <begin position="1"/>
        <end position="30"/>
    </location>
</feature>
<evidence type="ECO:0000313" key="11">
    <source>
        <dbReference type="Proteomes" id="UP000766986"/>
    </source>
</evidence>
<dbReference type="InterPro" id="IPR037066">
    <property type="entry name" value="Plug_dom_sf"/>
</dbReference>
<dbReference type="EMBL" id="JACLYZ010000003">
    <property type="protein sequence ID" value="MBM6734058.1"/>
    <property type="molecule type" value="Genomic_DNA"/>
</dbReference>
<keyword evidence="6 7" id="KW-0998">Cell outer membrane</keyword>
<dbReference type="Gene3D" id="2.40.170.20">
    <property type="entry name" value="TonB-dependent receptor, beta-barrel domain"/>
    <property type="match status" value="1"/>
</dbReference>
<evidence type="ECO:0000259" key="9">
    <source>
        <dbReference type="Pfam" id="PF07715"/>
    </source>
</evidence>
<evidence type="ECO:0000256" key="7">
    <source>
        <dbReference type="PROSITE-ProRule" id="PRU01360"/>
    </source>
</evidence>
<dbReference type="Pfam" id="PF13715">
    <property type="entry name" value="CarbopepD_reg_2"/>
    <property type="match status" value="1"/>
</dbReference>
<evidence type="ECO:0000313" key="10">
    <source>
        <dbReference type="EMBL" id="MBM6734058.1"/>
    </source>
</evidence>
<evidence type="ECO:0000256" key="3">
    <source>
        <dbReference type="ARBA" id="ARBA00022452"/>
    </source>
</evidence>
<keyword evidence="10" id="KW-0675">Receptor</keyword>
<dbReference type="InterPro" id="IPR023996">
    <property type="entry name" value="TonB-dep_OMP_SusC/RagA"/>
</dbReference>
<evidence type="ECO:0000256" key="4">
    <source>
        <dbReference type="ARBA" id="ARBA00022692"/>
    </source>
</evidence>
<keyword evidence="4 7" id="KW-0812">Transmembrane</keyword>
<dbReference type="InterPro" id="IPR023997">
    <property type="entry name" value="TonB-dep_OMP_SusC/RagA_CS"/>
</dbReference>
<dbReference type="Gene3D" id="2.60.40.1120">
    <property type="entry name" value="Carboxypeptidase-like, regulatory domain"/>
    <property type="match status" value="1"/>
</dbReference>
<feature type="domain" description="TonB-dependent receptor plug" evidence="9">
    <location>
        <begin position="129"/>
        <end position="240"/>
    </location>
</feature>
<accession>A0ABS2DX21</accession>
<comment type="caution">
    <text evidence="10">The sequence shown here is derived from an EMBL/GenBank/DDBJ whole genome shotgun (WGS) entry which is preliminary data.</text>
</comment>
<name>A0ABS2DX21_9BACT</name>
<organism evidence="10 11">
    <name type="scientific">Mediterranea massiliensis</name>
    <dbReference type="NCBI Taxonomy" id="1841865"/>
    <lineage>
        <taxon>Bacteria</taxon>
        <taxon>Pseudomonadati</taxon>
        <taxon>Bacteroidota</taxon>
        <taxon>Bacteroidia</taxon>
        <taxon>Bacteroidales</taxon>
        <taxon>Bacteroidaceae</taxon>
        <taxon>Mediterranea</taxon>
    </lineage>
</organism>
<dbReference type="RefSeq" id="WP_205094633.1">
    <property type="nucleotide sequence ID" value="NZ_JACLYZ010000003.1"/>
</dbReference>
<dbReference type="InterPro" id="IPR039426">
    <property type="entry name" value="TonB-dep_rcpt-like"/>
</dbReference>
<comment type="similarity">
    <text evidence="7">Belongs to the TonB-dependent receptor family.</text>
</comment>
<dbReference type="InterPro" id="IPR036942">
    <property type="entry name" value="Beta-barrel_TonB_sf"/>
</dbReference>
<reference evidence="10 11" key="1">
    <citation type="journal article" date="2021" name="Sci. Rep.">
        <title>The distribution of antibiotic resistance genes in chicken gut microbiota commensals.</title>
        <authorList>
            <person name="Juricova H."/>
            <person name="Matiasovicova J."/>
            <person name="Kubasova T."/>
            <person name="Cejkova D."/>
            <person name="Rychlik I."/>
        </authorList>
    </citation>
    <scope>NUCLEOTIDE SEQUENCE [LARGE SCALE GENOMIC DNA]</scope>
    <source>
        <strain evidence="10 11">An772</strain>
    </source>
</reference>
<evidence type="ECO:0000256" key="2">
    <source>
        <dbReference type="ARBA" id="ARBA00022448"/>
    </source>
</evidence>
<keyword evidence="5 7" id="KW-0472">Membrane</keyword>
<keyword evidence="11" id="KW-1185">Reference proteome</keyword>
<dbReference type="NCBIfam" id="TIGR04057">
    <property type="entry name" value="SusC_RagA_signa"/>
    <property type="match status" value="1"/>
</dbReference>
<evidence type="ECO:0000256" key="8">
    <source>
        <dbReference type="SAM" id="SignalP"/>
    </source>
</evidence>
<keyword evidence="2 7" id="KW-0813">Transport</keyword>
<dbReference type="Proteomes" id="UP000766986">
    <property type="component" value="Unassembled WGS sequence"/>
</dbReference>
<feature type="chain" id="PRO_5046306257" evidence="8">
    <location>
        <begin position="31"/>
        <end position="1025"/>
    </location>
</feature>
<dbReference type="InterPro" id="IPR008969">
    <property type="entry name" value="CarboxyPept-like_regulatory"/>
</dbReference>
<keyword evidence="8" id="KW-0732">Signal</keyword>
<evidence type="ECO:0000256" key="1">
    <source>
        <dbReference type="ARBA" id="ARBA00004571"/>
    </source>
</evidence>
<dbReference type="SUPFAM" id="SSF49464">
    <property type="entry name" value="Carboxypeptidase regulatory domain-like"/>
    <property type="match status" value="1"/>
</dbReference>
<dbReference type="Gene3D" id="2.170.130.10">
    <property type="entry name" value="TonB-dependent receptor, plug domain"/>
    <property type="match status" value="1"/>
</dbReference>
<gene>
    <name evidence="10" type="ORF">H7U35_02285</name>
</gene>
<dbReference type="SUPFAM" id="SSF56935">
    <property type="entry name" value="Porins"/>
    <property type="match status" value="1"/>
</dbReference>
<comment type="subcellular location">
    <subcellularLocation>
        <location evidence="1 7">Cell outer membrane</location>
        <topology evidence="1 7">Multi-pass membrane protein</topology>
    </subcellularLocation>
</comment>
<sequence>MSCKNLVSDKAFTLLTLLLCLCLLPVKVHATTQQSSTYKVTGVVKDINGESVIGASVLEKGTTNGIITDIDGNFTLSVHPNSTLVISFIGYASQEFVISSNNTQLNVILKEDSKMIDEVVVVGYGVQKKENLTGSVAAVNFNDVANMPVANTANMLQGRLPGVMLTGNGAQAGKDSPEIRVRGVGTLGDANKNNPMVLIDGVESSISQISELAPEDIESVSVLKDAASGAIYGVRAANGVILITTKRGSEQKPSISYSGSIALQQATVLPDYVNSYEWAKMYNECQPGKAYTQEMLEALRTGSDPDHFANTDWAGEMFRTAPMHQHHLSVTGGSKNVHYMFSTQYFKQEGILKNTANQRFNFRSNIDAQLGIVKVGLNLSGSRQSIDEPTTSVTGEGLMRYLTWFTRPTVPVQYANGHYGYVDGNPSIGQSVFKNPIYALNNGYKDNKNYRFDGKFFGEIDLYKGLKFRSSLAYKYYMNDVTTFNPRSLAIYDAEGNELAPAGTQNTLTDYHYLETSYINENILTYNATFGDHEIGVLLGHSIQGTRWDKDEASKQGFPTENIYEMDGGTQNDKVTGSAEETALQSFFGRINYNYGGRYLFEMNVRRDGSSRMPKQNRYATFPSFSGAWLISNESFMQDINWLSSLKLRASWGKLGNQEIGNYAYTSTLSAQGSYYFGDTKYVGMKTSKIANENIKWETTTITDFGLDASFWQNRINIVFDWYDKTTSDILLQLPMPGIFLGSLAAPYQNAGKVRNRGWEFAANYYDQKGDWSWQAGFSLAGVKNEILNMNGLESISGSTINREGEAIGSYYAWKAIDIYRTEADLNRTNSKGEVIKQNGQAPQLGDIMYEDFNDDGDINDADRQVIGNPFPKLQYSFNLGFTYKNLDVTTFWQGIAGLNRFNWDETTISNGGNKTSRWLDRWSPENPNGSMPRMGGTINNTMSSFWLTKGDYLRLKNIEIGYTFRKEAWMNKIGVQSLRLYLAGTNLLTFTSLDDYDPEKQSGDTRNDVHPNTKTYSFGINVKF</sequence>